<protein>
    <submittedName>
        <fullName evidence="1">Uncharacterized protein</fullName>
    </submittedName>
</protein>
<dbReference type="PANTHER" id="PTHR31252">
    <property type="entry name" value="DUF4419 DOMAIN-CONTAINING PROTEIN"/>
    <property type="match status" value="1"/>
</dbReference>
<dbReference type="EMBL" id="JAANER010000004">
    <property type="protein sequence ID" value="KAG9190003.1"/>
    <property type="molecule type" value="Genomic_DNA"/>
</dbReference>
<reference evidence="1" key="1">
    <citation type="submission" date="2021-07" db="EMBL/GenBank/DDBJ databases">
        <title>Genome Resource of American Ginseng Black Spot Pathogen Alternaria panax.</title>
        <authorList>
            <person name="Qiu C."/>
            <person name="Wang W."/>
            <person name="Liu Z."/>
        </authorList>
    </citation>
    <scope>NUCLEOTIDE SEQUENCE</scope>
    <source>
        <strain evidence="1">BNCC115425</strain>
    </source>
</reference>
<evidence type="ECO:0000313" key="1">
    <source>
        <dbReference type="EMBL" id="KAG9190003.1"/>
    </source>
</evidence>
<name>A0AAD4I8D5_9PLEO</name>
<gene>
    <name evidence="1" type="ORF">G6011_08091</name>
</gene>
<organism evidence="1 2">
    <name type="scientific">Alternaria panax</name>
    <dbReference type="NCBI Taxonomy" id="48097"/>
    <lineage>
        <taxon>Eukaryota</taxon>
        <taxon>Fungi</taxon>
        <taxon>Dikarya</taxon>
        <taxon>Ascomycota</taxon>
        <taxon>Pezizomycotina</taxon>
        <taxon>Dothideomycetes</taxon>
        <taxon>Pleosporomycetidae</taxon>
        <taxon>Pleosporales</taxon>
        <taxon>Pleosporineae</taxon>
        <taxon>Pleosporaceae</taxon>
        <taxon>Alternaria</taxon>
        <taxon>Alternaria sect. Panax</taxon>
    </lineage>
</organism>
<dbReference type="PANTHER" id="PTHR31252:SF11">
    <property type="entry name" value="DUF4419 DOMAIN-CONTAINING PROTEIN"/>
    <property type="match status" value="1"/>
</dbReference>
<dbReference type="Pfam" id="PF14388">
    <property type="entry name" value="DUF4419"/>
    <property type="match status" value="1"/>
</dbReference>
<proteinExistence type="predicted"/>
<comment type="caution">
    <text evidence="1">The sequence shown here is derived from an EMBL/GenBank/DDBJ whole genome shotgun (WGS) entry which is preliminary data.</text>
</comment>
<sequence>MPVTVHPANHPARRLIPSTAHSAEELFRASCPNEARQCKRLIRPPTADFTRLNIIPSSNGFVMAAYKAYSHHHHLIIRPEDVWFSILTQISFYINAHAEELRSSFVNHTGQKEILVTDVGSIDSVDVGTLVMMLTDQMKRQLVDPQLHDWIMPSFTTTTQTDTVTAAVIMMGTMQKYFNYRMSLTCGIPSVTLLGIQADWIDIRQRLDKLPQFGREPEQFRALLCPVLDHFIYTFEDPLHLKVVDFWTKIADKHSNSSGPSYLSGWITAFCFWDCEGNMLYRQGQGGCDIDGTSYHRVNTEEIPSAYMSVPVVVDDNGKEIDTKMIAGLLGMAASSSGERLDVSEGHKAWVQKFGPFAAAEFVDVLPLVGDDTGLDTLQPVTGWFMHEWKQPEKKPFGCIFF</sequence>
<dbReference type="Proteomes" id="UP001199106">
    <property type="component" value="Unassembled WGS sequence"/>
</dbReference>
<dbReference type="InterPro" id="IPR025533">
    <property type="entry name" value="DUF4419"/>
</dbReference>
<keyword evidence="2" id="KW-1185">Reference proteome</keyword>
<dbReference type="AlphaFoldDB" id="A0AAD4I8D5"/>
<evidence type="ECO:0000313" key="2">
    <source>
        <dbReference type="Proteomes" id="UP001199106"/>
    </source>
</evidence>
<accession>A0AAD4I8D5</accession>